<evidence type="ECO:0000313" key="2">
    <source>
        <dbReference type="Proteomes" id="UP000295066"/>
    </source>
</evidence>
<dbReference type="Proteomes" id="UP000295066">
    <property type="component" value="Unassembled WGS sequence"/>
</dbReference>
<dbReference type="InterPro" id="IPR043129">
    <property type="entry name" value="ATPase_NBD"/>
</dbReference>
<comment type="caution">
    <text evidence="1">The sequence shown here is derived from an EMBL/GenBank/DDBJ whole genome shotgun (WGS) entry which is preliminary data.</text>
</comment>
<dbReference type="RefSeq" id="WP_133957598.1">
    <property type="nucleotide sequence ID" value="NZ_SORI01000008.1"/>
</dbReference>
<gene>
    <name evidence="1" type="ORF">C8D99_108130</name>
</gene>
<accession>A0A4V3HGA5</accession>
<dbReference type="InterPro" id="IPR050696">
    <property type="entry name" value="FtsA/MreB"/>
</dbReference>
<dbReference type="PANTHER" id="PTHR32432:SF3">
    <property type="entry name" value="ETHANOLAMINE UTILIZATION PROTEIN EUTJ"/>
    <property type="match status" value="1"/>
</dbReference>
<sequence>MGASAFFKSQNRAALALHEDYLRYVELDGDLSGLKMRRKVQTATGGTAIRKDSLSDVGALLPAFENLGGSLGGGFKAPVTLGVPSRDILIRVIEMPAMEMEDAKEALKWDFEKFFPYAFSDAAVDIARVDNPVNLEGGKMSVLVAACRLRTVESLMRVASSAGMTLAGIEPLNVAMFRAGLGPVSAYAEGYLSIFAEKEVTQLVLGYKDNGILYRTSLIDIPTVGEGERDYGPLVREIGNTLTFVKNQYRELVVDLLMLGGGYGKDSRLQEALEAATGLKTLKMNVWETWGIAEPDDGNSGWEAAIGLAVRDLL</sequence>
<proteinExistence type="predicted"/>
<dbReference type="PANTHER" id="PTHR32432">
    <property type="entry name" value="CELL DIVISION PROTEIN FTSA-RELATED"/>
    <property type="match status" value="1"/>
</dbReference>
<reference evidence="1 2" key="1">
    <citation type="submission" date="2019-03" db="EMBL/GenBank/DDBJ databases">
        <title>Genomic Encyclopedia of Type Strains, Phase IV (KMG-IV): sequencing the most valuable type-strain genomes for metagenomic binning, comparative biology and taxonomic classification.</title>
        <authorList>
            <person name="Goeker M."/>
        </authorList>
    </citation>
    <scope>NUCLEOTIDE SEQUENCE [LARGE SCALE GENOMIC DNA]</scope>
    <source>
        <strain evidence="1 2">DSM 25964</strain>
    </source>
</reference>
<protein>
    <submittedName>
        <fullName evidence="1">Type IV pilus assembly protein PilM</fullName>
    </submittedName>
</protein>
<dbReference type="Gene3D" id="3.30.1490.300">
    <property type="match status" value="1"/>
</dbReference>
<organism evidence="1 2">
    <name type="scientific">Aminivibrio pyruvatiphilus</name>
    <dbReference type="NCBI Taxonomy" id="1005740"/>
    <lineage>
        <taxon>Bacteria</taxon>
        <taxon>Thermotogati</taxon>
        <taxon>Synergistota</taxon>
        <taxon>Synergistia</taxon>
        <taxon>Synergistales</taxon>
        <taxon>Aminobacteriaceae</taxon>
        <taxon>Aminivibrio</taxon>
    </lineage>
</organism>
<evidence type="ECO:0000313" key="1">
    <source>
        <dbReference type="EMBL" id="TDY60581.1"/>
    </source>
</evidence>
<dbReference type="EMBL" id="SORI01000008">
    <property type="protein sequence ID" value="TDY60581.1"/>
    <property type="molecule type" value="Genomic_DNA"/>
</dbReference>
<dbReference type="OrthoDB" id="4417at2"/>
<dbReference type="SUPFAM" id="SSF53067">
    <property type="entry name" value="Actin-like ATPase domain"/>
    <property type="match status" value="1"/>
</dbReference>
<name>A0A4V3HGA5_9BACT</name>
<keyword evidence="2" id="KW-1185">Reference proteome</keyword>
<dbReference type="AlphaFoldDB" id="A0A4V3HGA5"/>